<evidence type="ECO:0000256" key="11">
    <source>
        <dbReference type="ARBA" id="ARBA00022967"/>
    </source>
</evidence>
<dbReference type="EMBL" id="JAXRVB010000005">
    <property type="protein sequence ID" value="MDZ5764294.1"/>
    <property type="molecule type" value="Genomic_DNA"/>
</dbReference>
<comment type="subunit">
    <text evidence="14">Component of the lipopolysaccharide transport and assembly complex. The LptBFG transporter is composed of two ATP-binding proteins (LptB) and two transmembrane proteins (LptF and LptG).</text>
</comment>
<evidence type="ECO:0000256" key="3">
    <source>
        <dbReference type="ARBA" id="ARBA00010865"/>
    </source>
</evidence>
<dbReference type="FunFam" id="3.40.50.300:FF:000151">
    <property type="entry name" value="Lipopolysaccharide ABC transporter ATP-binding protein"/>
    <property type="match status" value="1"/>
</dbReference>
<evidence type="ECO:0000313" key="18">
    <source>
        <dbReference type="EMBL" id="PZS96863.1"/>
    </source>
</evidence>
<evidence type="ECO:0000256" key="2">
    <source>
        <dbReference type="ARBA" id="ARBA00004515"/>
    </source>
</evidence>
<keyword evidence="10 18" id="KW-0067">ATP-binding</keyword>
<keyword evidence="7" id="KW-0963">Cytoplasm</keyword>
<proteinExistence type="inferred from homology"/>
<gene>
    <name evidence="16" type="primary">lptB</name>
    <name evidence="18" type="ORF">A7X83_03920</name>
    <name evidence="16" type="ORF">REH87_000337</name>
    <name evidence="17" type="ORF">U4I38_07410</name>
</gene>
<evidence type="ECO:0000313" key="19">
    <source>
        <dbReference type="Proteomes" id="UP000249614"/>
    </source>
</evidence>
<protein>
    <recommendedName>
        <fullName evidence="4">Lipopolysaccharide export system ATP-binding protein LptB</fullName>
    </recommendedName>
</protein>
<evidence type="ECO:0000256" key="6">
    <source>
        <dbReference type="ARBA" id="ARBA00022475"/>
    </source>
</evidence>
<dbReference type="InterPro" id="IPR003593">
    <property type="entry name" value="AAA+_ATPase"/>
</dbReference>
<dbReference type="GO" id="GO:0005737">
    <property type="term" value="C:cytoplasm"/>
    <property type="evidence" value="ECO:0007669"/>
    <property type="project" value="UniProtKB-SubCell"/>
</dbReference>
<evidence type="ECO:0000313" key="16">
    <source>
        <dbReference type="EMBL" id="EKZ1925375.1"/>
    </source>
</evidence>
<dbReference type="InterPro" id="IPR030921">
    <property type="entry name" value="LPS_export_LptB"/>
</dbReference>
<reference evidence="17" key="3">
    <citation type="submission" date="2023-12" db="EMBL/GenBank/DDBJ databases">
        <title>'Antibacterial potential of Stenotrophomonas maltophilia cystic fibrosis isolates' (manuscript under preparation).</title>
        <authorList>
            <person name="Crisan C.V."/>
            <person name="Pettis M."/>
            <person name="Goldberg J.B."/>
        </authorList>
    </citation>
    <scope>NUCLEOTIDE SEQUENCE</scope>
    <source>
        <strain evidence="17">CCV129</strain>
    </source>
</reference>
<keyword evidence="6" id="KW-1003">Cell membrane</keyword>
<dbReference type="RefSeq" id="WP_005408391.1">
    <property type="nucleotide sequence ID" value="NZ_AP021908.1"/>
</dbReference>
<comment type="caution">
    <text evidence="18">The sequence shown here is derived from an EMBL/GenBank/DDBJ whole genome shotgun (WGS) entry which is preliminary data.</text>
</comment>
<accession>A0A0M0N8C5</accession>
<dbReference type="GO" id="GO:0005524">
    <property type="term" value="F:ATP binding"/>
    <property type="evidence" value="ECO:0007669"/>
    <property type="project" value="UniProtKB-KW"/>
</dbReference>
<organism evidence="18 19">
    <name type="scientific">Stenotrophomonas maltophilia</name>
    <name type="common">Pseudomonas maltophilia</name>
    <name type="synonym">Xanthomonas maltophilia</name>
    <dbReference type="NCBI Taxonomy" id="40324"/>
    <lineage>
        <taxon>Bacteria</taxon>
        <taxon>Pseudomonadati</taxon>
        <taxon>Pseudomonadota</taxon>
        <taxon>Gammaproteobacteria</taxon>
        <taxon>Lysobacterales</taxon>
        <taxon>Lysobacteraceae</taxon>
        <taxon>Stenotrophomonas</taxon>
        <taxon>Stenotrophomonas maltophilia group</taxon>
    </lineage>
</organism>
<dbReference type="GeneID" id="93832198"/>
<evidence type="ECO:0000256" key="4">
    <source>
        <dbReference type="ARBA" id="ARBA00017803"/>
    </source>
</evidence>
<keyword evidence="8" id="KW-0997">Cell inner membrane</keyword>
<dbReference type="InterPro" id="IPR051120">
    <property type="entry name" value="ABC_AA/LPS_Transport"/>
</dbReference>
<keyword evidence="11" id="KW-1278">Translocase</keyword>
<dbReference type="CDD" id="cd03218">
    <property type="entry name" value="ABC_YhbG"/>
    <property type="match status" value="1"/>
</dbReference>
<sequence length="239" mass="25861">MLVAKGLRKKYKQREVVKDFGLTLDAGEVVGLLGPNGAGKTTCFYMIVGLVAADAGSIVLDGKDITGDPMYTRAKQGVGYLPQEPSVFRKLTVADNIRLVLELREDLDSAGRERELNGLLDELQLGHVADQLGASLSGGERRRCEIARALAAQPRLILLDEPFAGVDPISVGEIQRIVTHLKQRGIGVLITDHNVRETLGICDRAYILAEGSVLAQGSPEAILDNADVRRVYLGDSFKL</sequence>
<dbReference type="Proteomes" id="UP001225498">
    <property type="component" value="Unassembled WGS sequence"/>
</dbReference>
<dbReference type="PANTHER" id="PTHR45772:SF10">
    <property type="entry name" value="LIPOPOLYSACCHARIDE EXPORT SYSTEM ATP-BINDING PROTEIN LPTB"/>
    <property type="match status" value="1"/>
</dbReference>
<evidence type="ECO:0000256" key="8">
    <source>
        <dbReference type="ARBA" id="ARBA00022519"/>
    </source>
</evidence>
<feature type="domain" description="ABC transporter" evidence="15">
    <location>
        <begin position="2"/>
        <end position="235"/>
    </location>
</feature>
<dbReference type="InterPro" id="IPR032823">
    <property type="entry name" value="BCA_ABC_TP_C"/>
</dbReference>
<dbReference type="PANTHER" id="PTHR45772">
    <property type="entry name" value="CONSERVED COMPONENT OF ABC TRANSPORTER FOR NATURAL AMINO ACIDS-RELATED"/>
    <property type="match status" value="1"/>
</dbReference>
<dbReference type="Proteomes" id="UP000249614">
    <property type="component" value="Unassembled WGS sequence"/>
</dbReference>
<dbReference type="AlphaFoldDB" id="A0A0M0N8C5"/>
<dbReference type="SUPFAM" id="SSF52540">
    <property type="entry name" value="P-loop containing nucleoside triphosphate hydrolases"/>
    <property type="match status" value="1"/>
</dbReference>
<evidence type="ECO:0000259" key="15">
    <source>
        <dbReference type="PROSITE" id="PS50893"/>
    </source>
</evidence>
<evidence type="ECO:0000256" key="7">
    <source>
        <dbReference type="ARBA" id="ARBA00022490"/>
    </source>
</evidence>
<evidence type="ECO:0000256" key="10">
    <source>
        <dbReference type="ARBA" id="ARBA00022840"/>
    </source>
</evidence>
<evidence type="ECO:0000256" key="12">
    <source>
        <dbReference type="ARBA" id="ARBA00023136"/>
    </source>
</evidence>
<keyword evidence="12" id="KW-0472">Membrane</keyword>
<dbReference type="InterPro" id="IPR027417">
    <property type="entry name" value="P-loop_NTPase"/>
</dbReference>
<dbReference type="OrthoDB" id="9781337at2"/>
<dbReference type="SMART" id="SM00382">
    <property type="entry name" value="AAA"/>
    <property type="match status" value="1"/>
</dbReference>
<dbReference type="GO" id="GO:0055085">
    <property type="term" value="P:transmembrane transport"/>
    <property type="evidence" value="ECO:0007669"/>
    <property type="project" value="InterPro"/>
</dbReference>
<dbReference type="Pfam" id="PF00005">
    <property type="entry name" value="ABC_tran"/>
    <property type="match status" value="1"/>
</dbReference>
<evidence type="ECO:0000256" key="14">
    <source>
        <dbReference type="ARBA" id="ARBA00026081"/>
    </source>
</evidence>
<dbReference type="NCBIfam" id="TIGR04406">
    <property type="entry name" value="LPS_export_lptB"/>
    <property type="match status" value="1"/>
</dbReference>
<keyword evidence="5" id="KW-0813">Transport</keyword>
<evidence type="ECO:0000256" key="13">
    <source>
        <dbReference type="ARBA" id="ARBA00024818"/>
    </source>
</evidence>
<reference evidence="18 19" key="1">
    <citation type="submission" date="2016-05" db="EMBL/GenBank/DDBJ databases">
        <authorList>
            <person name="Lavstsen T."/>
            <person name="Jespersen J.S."/>
        </authorList>
    </citation>
    <scope>NUCLEOTIDE SEQUENCE [LARGE SCALE GENOMIC DNA]</scope>
    <source>
        <strain evidence="18 19">SM-5815</strain>
    </source>
</reference>
<name>A0A0M0N8C5_STEMA</name>
<dbReference type="PROSITE" id="PS50893">
    <property type="entry name" value="ABC_TRANSPORTER_2"/>
    <property type="match status" value="1"/>
</dbReference>
<comment type="function">
    <text evidence="13">Part of the ABC transporter complex LptBFG involved in the translocation of lipopolysaccharide (LPS) from the inner membrane to the outer membrane. Probably responsible for energy coupling to the transport system.</text>
</comment>
<dbReference type="GO" id="GO:0043190">
    <property type="term" value="C:ATP-binding cassette (ABC) transporter complex"/>
    <property type="evidence" value="ECO:0007669"/>
    <property type="project" value="InterPro"/>
</dbReference>
<evidence type="ECO:0000256" key="5">
    <source>
        <dbReference type="ARBA" id="ARBA00022448"/>
    </source>
</evidence>
<keyword evidence="9" id="KW-0547">Nucleotide-binding</keyword>
<dbReference type="Pfam" id="PF12399">
    <property type="entry name" value="BCA_ABC_TP_C"/>
    <property type="match status" value="1"/>
</dbReference>
<dbReference type="eggNOG" id="COG1137">
    <property type="taxonomic scope" value="Bacteria"/>
</dbReference>
<comment type="subcellular location">
    <subcellularLocation>
        <location evidence="2">Cell inner membrane</location>
        <topology evidence="2">Peripheral membrane protein</topology>
        <orientation evidence="2">Cytoplasmic side</orientation>
    </subcellularLocation>
    <subcellularLocation>
        <location evidence="1">Cytoplasm</location>
    </subcellularLocation>
</comment>
<dbReference type="InterPro" id="IPR003439">
    <property type="entry name" value="ABC_transporter-like_ATP-bd"/>
</dbReference>
<dbReference type="EMBL" id="ABLTIR010000004">
    <property type="protein sequence ID" value="EKZ1925375.1"/>
    <property type="molecule type" value="Genomic_DNA"/>
</dbReference>
<reference evidence="16" key="2">
    <citation type="submission" date="2023-08" db="EMBL/GenBank/DDBJ databases">
        <authorList>
            <consortium name="Clinical and Environmental Microbiology Branch: Whole genome sequencing antimicrobial resistance pathogens in the healthcare setting"/>
        </authorList>
    </citation>
    <scope>NUCLEOTIDE SEQUENCE</scope>
    <source>
        <strain evidence="16">2023CJ-00293</strain>
    </source>
</reference>
<dbReference type="Proteomes" id="UP001288387">
    <property type="component" value="Unassembled WGS sequence"/>
</dbReference>
<comment type="similarity">
    <text evidence="3">Belongs to the ABC transporter superfamily. Outer membrane lipopolysaccharide export (TC 1.B.42) family.</text>
</comment>
<evidence type="ECO:0000313" key="17">
    <source>
        <dbReference type="EMBL" id="MDZ5764294.1"/>
    </source>
</evidence>
<evidence type="ECO:0000256" key="9">
    <source>
        <dbReference type="ARBA" id="ARBA00022741"/>
    </source>
</evidence>
<dbReference type="GO" id="GO:0016887">
    <property type="term" value="F:ATP hydrolysis activity"/>
    <property type="evidence" value="ECO:0007669"/>
    <property type="project" value="InterPro"/>
</dbReference>
<dbReference type="Gene3D" id="3.40.50.300">
    <property type="entry name" value="P-loop containing nucleotide triphosphate hydrolases"/>
    <property type="match status" value="1"/>
</dbReference>
<dbReference type="EMBL" id="LXXM01000046">
    <property type="protein sequence ID" value="PZS96863.1"/>
    <property type="molecule type" value="Genomic_DNA"/>
</dbReference>
<evidence type="ECO:0000256" key="1">
    <source>
        <dbReference type="ARBA" id="ARBA00004496"/>
    </source>
</evidence>